<proteinExistence type="predicted"/>
<feature type="non-terminal residue" evidence="1">
    <location>
        <position position="52"/>
    </location>
</feature>
<sequence length="52" mass="6073">MKELPDAWTAALTKEGLRCRVFSNHAAVHENDPIRNISRKPHFVRDDQHRHA</sequence>
<dbReference type="Proteomes" id="UP000193228">
    <property type="component" value="Unassembled WGS sequence"/>
</dbReference>
<keyword evidence="2" id="KW-1185">Reference proteome</keyword>
<name>A0A1X7LM77_9BURK</name>
<gene>
    <name evidence="1" type="ORF">SAMN06265784_106387</name>
</gene>
<reference evidence="2" key="1">
    <citation type="submission" date="2017-04" db="EMBL/GenBank/DDBJ databases">
        <authorList>
            <person name="Varghese N."/>
            <person name="Submissions S."/>
        </authorList>
    </citation>
    <scope>NUCLEOTIDE SEQUENCE [LARGE SCALE GENOMIC DNA]</scope>
    <source>
        <strain evidence="2">LMG 29540</strain>
    </source>
</reference>
<dbReference type="AlphaFoldDB" id="A0A1X7LM77"/>
<evidence type="ECO:0000313" key="1">
    <source>
        <dbReference type="EMBL" id="SMG54433.1"/>
    </source>
</evidence>
<dbReference type="EMBL" id="FXAT01000006">
    <property type="protein sequence ID" value="SMG54433.1"/>
    <property type="molecule type" value="Genomic_DNA"/>
</dbReference>
<accession>A0A1X7LM77</accession>
<evidence type="ECO:0000313" key="2">
    <source>
        <dbReference type="Proteomes" id="UP000193228"/>
    </source>
</evidence>
<protein>
    <submittedName>
        <fullName evidence="1">Uncharacterized protein</fullName>
    </submittedName>
</protein>
<organism evidence="1 2">
    <name type="scientific">Paraburkholderia susongensis</name>
    <dbReference type="NCBI Taxonomy" id="1515439"/>
    <lineage>
        <taxon>Bacteria</taxon>
        <taxon>Pseudomonadati</taxon>
        <taxon>Pseudomonadota</taxon>
        <taxon>Betaproteobacteria</taxon>
        <taxon>Burkholderiales</taxon>
        <taxon>Burkholderiaceae</taxon>
        <taxon>Paraburkholderia</taxon>
    </lineage>
</organism>